<keyword evidence="2" id="KW-0472">Membrane</keyword>
<dbReference type="PANTHER" id="PTHR38454:SF1">
    <property type="entry name" value="INTEGRAL MEMBRANE PROTEIN"/>
    <property type="match status" value="1"/>
</dbReference>
<evidence type="ECO:0000313" key="3">
    <source>
        <dbReference type="EMBL" id="RJP71096.1"/>
    </source>
</evidence>
<accession>A0A419F019</accession>
<keyword evidence="2" id="KW-1133">Transmembrane helix</keyword>
<dbReference type="Pfam" id="PF09586">
    <property type="entry name" value="YfhO"/>
    <property type="match status" value="1"/>
</dbReference>
<dbReference type="EMBL" id="QZKI01000062">
    <property type="protein sequence ID" value="RJP71096.1"/>
    <property type="molecule type" value="Genomic_DNA"/>
</dbReference>
<feature type="transmembrane region" description="Helical" evidence="2">
    <location>
        <begin position="310"/>
        <end position="327"/>
    </location>
</feature>
<evidence type="ECO:0000313" key="4">
    <source>
        <dbReference type="Proteomes" id="UP000285961"/>
    </source>
</evidence>
<feature type="transmembrane region" description="Helical" evidence="2">
    <location>
        <begin position="453"/>
        <end position="473"/>
    </location>
</feature>
<evidence type="ECO:0000256" key="2">
    <source>
        <dbReference type="SAM" id="Phobius"/>
    </source>
</evidence>
<feature type="transmembrane region" description="Helical" evidence="2">
    <location>
        <begin position="197"/>
        <end position="214"/>
    </location>
</feature>
<comment type="caution">
    <text evidence="3">The sequence shown here is derived from an EMBL/GenBank/DDBJ whole genome shotgun (WGS) entry which is preliminary data.</text>
</comment>
<protein>
    <recommendedName>
        <fullName evidence="5">YfhO family protein</fullName>
    </recommendedName>
</protein>
<feature type="transmembrane region" description="Helical" evidence="2">
    <location>
        <begin position="163"/>
        <end position="185"/>
    </location>
</feature>
<feature type="transmembrane region" description="Helical" evidence="2">
    <location>
        <begin position="412"/>
        <end position="433"/>
    </location>
</feature>
<organism evidence="3 4">
    <name type="scientific">Candidatus Abyssobacteria bacterium SURF_17</name>
    <dbReference type="NCBI Taxonomy" id="2093361"/>
    <lineage>
        <taxon>Bacteria</taxon>
        <taxon>Pseudomonadati</taxon>
        <taxon>Candidatus Hydrogenedentota</taxon>
        <taxon>Candidatus Abyssobacteria</taxon>
    </lineage>
</organism>
<dbReference type="PANTHER" id="PTHR38454">
    <property type="entry name" value="INTEGRAL MEMBRANE PROTEIN-RELATED"/>
    <property type="match status" value="1"/>
</dbReference>
<feature type="transmembrane region" description="Helical" evidence="2">
    <location>
        <begin position="339"/>
        <end position="359"/>
    </location>
</feature>
<feature type="transmembrane region" description="Helical" evidence="2">
    <location>
        <begin position="480"/>
        <end position="500"/>
    </location>
</feature>
<name>A0A419F019_9BACT</name>
<feature type="transmembrane region" description="Helical" evidence="2">
    <location>
        <begin position="245"/>
        <end position="266"/>
    </location>
</feature>
<dbReference type="Proteomes" id="UP000285961">
    <property type="component" value="Unassembled WGS sequence"/>
</dbReference>
<proteinExistence type="predicted"/>
<feature type="transmembrane region" description="Helical" evidence="2">
    <location>
        <begin position="710"/>
        <end position="730"/>
    </location>
</feature>
<feature type="transmembrane region" description="Helical" evidence="2">
    <location>
        <begin position="31"/>
        <end position="51"/>
    </location>
</feature>
<keyword evidence="2" id="KW-0812">Transmembrane</keyword>
<dbReference type="AlphaFoldDB" id="A0A419F019"/>
<evidence type="ECO:0000256" key="1">
    <source>
        <dbReference type="SAM" id="MobiDB-lite"/>
    </source>
</evidence>
<feature type="transmembrane region" description="Helical" evidence="2">
    <location>
        <begin position="124"/>
        <end position="143"/>
    </location>
</feature>
<feature type="transmembrane region" description="Helical" evidence="2">
    <location>
        <begin position="220"/>
        <end position="238"/>
    </location>
</feature>
<sequence length="748" mass="83680">MMPEPSDNAATAQPPTPYPPSSASYVNETRGYRIGLTATVVILCVLALPLLRGRIYKHDDLSRQHLPMRFFYAECLNQGESPIWMPDVLCGFYLHGDGVVGMFHPLHLVLYRTLPFSAAFNLELLLNYPFMLIGMFLFLRRWEIPRDAGMLGAFMFTFSGFNLLHYMHINAISVTAHIPWMLYFIDIVMRGTERRRVALARFGLSLFTASQLLLGHPQVFWFSSLIEFLYVLLLLRPYGNIHKILWLGSAKMLGVLAGCIQLVPSWDCASKSQRLLWPRSWPSLHPTHILQIIAPYYFTSLAFKGIPYELKAYNGAIAVVLGVLLGMRMKKLGAIRRLALGSFALGVISLVLSMGNYGYLYRLQSLLPFVQVFRAPCRYLVLFHLAAAVWTAVAFADLSIVAQSRKRPNHRLFFALFAVALISFMPLMARLWIQTHPQTILSRYFGPGLTTVHLIFVGPALFIVAAGLAALALRWNRYALAAIILFGVVDQGIYGLSYILKNDTGARLDSFKDFAPTPPGMGQYRIQTDDNTWILKGIRIADGYVSMPPERKLEPLSTARLRVAGVRWIWSKYDKTRYLMTGTVYGVPVPEPLPRVRLVTNAVVTSDPKRDIEAVDVASAALVEEPLRLSGDTPGTATLVADRPGRITVDTEADSPQLLILSESYHDGWRVSVDGKRGDTLRVYGDFVGCLVSDGKHRVEFVFKPHSLRIGILLSMVGIASAVCLLAISLRRCRSGVRRPAGRRSQSQ</sequence>
<evidence type="ECO:0008006" key="5">
    <source>
        <dbReference type="Google" id="ProtNLM"/>
    </source>
</evidence>
<gene>
    <name evidence="3" type="ORF">C4532_08095</name>
</gene>
<dbReference type="InterPro" id="IPR018580">
    <property type="entry name" value="Uncharacterised_YfhO"/>
</dbReference>
<feature type="region of interest" description="Disordered" evidence="1">
    <location>
        <begin position="1"/>
        <end position="23"/>
    </location>
</feature>
<reference evidence="3 4" key="1">
    <citation type="journal article" date="2017" name="ISME J.">
        <title>Energy and carbon metabolisms in a deep terrestrial subsurface fluid microbial community.</title>
        <authorList>
            <person name="Momper L."/>
            <person name="Jungbluth S.P."/>
            <person name="Lee M.D."/>
            <person name="Amend J.P."/>
        </authorList>
    </citation>
    <scope>NUCLEOTIDE SEQUENCE [LARGE SCALE GENOMIC DNA]</scope>
    <source>
        <strain evidence="3">SURF_17</strain>
    </source>
</reference>
<feature type="transmembrane region" description="Helical" evidence="2">
    <location>
        <begin position="379"/>
        <end position="400"/>
    </location>
</feature>